<dbReference type="Pfam" id="PF00226">
    <property type="entry name" value="DnaJ"/>
    <property type="match status" value="1"/>
</dbReference>
<evidence type="ECO:0000259" key="4">
    <source>
        <dbReference type="PROSITE" id="PS50076"/>
    </source>
</evidence>
<keyword evidence="6" id="KW-1185">Reference proteome</keyword>
<dbReference type="SUPFAM" id="SSF49493">
    <property type="entry name" value="HSP40/DnaJ peptide-binding domain"/>
    <property type="match status" value="2"/>
</dbReference>
<keyword evidence="3" id="KW-0143">Chaperone</keyword>
<dbReference type="SMART" id="SM00271">
    <property type="entry name" value="DnaJ"/>
    <property type="match status" value="1"/>
</dbReference>
<keyword evidence="1" id="KW-0963">Cytoplasm</keyword>
<proteinExistence type="predicted"/>
<sequence>MLPSSAFIKAMEYKDYYKILGLDRGADQAQIKRAYRKLARKYHPDVSSEQDAEEHFKAVNEAYEVLKDPEKRAAYDQLGSGFQSGQNFRPPPNWDQGFEFHGGGYTDSDPEAFSDFFESLFGRGAFRQAQGGGRHRSYSAQGENTYARITIELEDSYRGSTRQITLKHSVLGADGRPQMHERCLNVKIPKGITEGQQIRLAGQGELGIGDGRPGDLYLEVAFNPHRHFHIEGKTVYLDLPLAPWEVALGAKVLVPTPDGPVKVTIPANSANGKKLRLKGRGVPAKQPGDLYVVMHTVTPQATTESEREAYRQFSEAFNFNPRQFIGG</sequence>
<dbReference type="CDD" id="cd06257">
    <property type="entry name" value="DnaJ"/>
    <property type="match status" value="1"/>
</dbReference>
<dbReference type="FunFam" id="2.60.260.20:FF:000008">
    <property type="entry name" value="Curved DNA-binding protein"/>
    <property type="match status" value="1"/>
</dbReference>
<dbReference type="Proteomes" id="UP001139028">
    <property type="component" value="Unassembled WGS sequence"/>
</dbReference>
<dbReference type="PANTHER" id="PTHR43096:SF52">
    <property type="entry name" value="DNAJ HOMOLOG 1, MITOCHONDRIAL-RELATED"/>
    <property type="match status" value="1"/>
</dbReference>
<dbReference type="InterPro" id="IPR018253">
    <property type="entry name" value="DnaJ_domain_CS"/>
</dbReference>
<dbReference type="Gene3D" id="1.10.287.110">
    <property type="entry name" value="DnaJ domain"/>
    <property type="match status" value="1"/>
</dbReference>
<dbReference type="AlphaFoldDB" id="A0A9X2ENS0"/>
<dbReference type="Gene3D" id="2.60.260.20">
    <property type="entry name" value="Urease metallochaperone UreE, N-terminal domain"/>
    <property type="match status" value="2"/>
</dbReference>
<dbReference type="GO" id="GO:0051082">
    <property type="term" value="F:unfolded protein binding"/>
    <property type="evidence" value="ECO:0007669"/>
    <property type="project" value="InterPro"/>
</dbReference>
<feature type="domain" description="J" evidence="4">
    <location>
        <begin position="15"/>
        <end position="79"/>
    </location>
</feature>
<evidence type="ECO:0000313" key="6">
    <source>
        <dbReference type="Proteomes" id="UP001139028"/>
    </source>
</evidence>
<dbReference type="GO" id="GO:0003677">
    <property type="term" value="F:DNA binding"/>
    <property type="evidence" value="ECO:0007669"/>
    <property type="project" value="UniProtKB-KW"/>
</dbReference>
<reference evidence="5" key="1">
    <citation type="journal article" date="2022" name="Arch. Microbiol.">
        <title>Microbulbifer okhotskensis sp. nov., isolated from a deep bottom sediment of the Okhotsk Sea.</title>
        <authorList>
            <person name="Romanenko L."/>
            <person name="Kurilenko V."/>
            <person name="Otstavnykh N."/>
            <person name="Velansky P."/>
            <person name="Isaeva M."/>
            <person name="Mikhailov V."/>
        </authorList>
    </citation>
    <scope>NUCLEOTIDE SEQUENCE</scope>
    <source>
        <strain evidence="5">OS29</strain>
    </source>
</reference>
<evidence type="ECO:0000256" key="3">
    <source>
        <dbReference type="ARBA" id="ARBA00023186"/>
    </source>
</evidence>
<dbReference type="PROSITE" id="PS00636">
    <property type="entry name" value="DNAJ_1"/>
    <property type="match status" value="1"/>
</dbReference>
<dbReference type="GO" id="GO:0042026">
    <property type="term" value="P:protein refolding"/>
    <property type="evidence" value="ECO:0007669"/>
    <property type="project" value="TreeGrafter"/>
</dbReference>
<gene>
    <name evidence="5" type="ORF">MO867_01495</name>
</gene>
<evidence type="ECO:0000313" key="5">
    <source>
        <dbReference type="EMBL" id="MCO1333003.1"/>
    </source>
</evidence>
<dbReference type="PANTHER" id="PTHR43096">
    <property type="entry name" value="DNAJ HOMOLOG 1, MITOCHONDRIAL-RELATED"/>
    <property type="match status" value="1"/>
</dbReference>
<evidence type="ECO:0000256" key="1">
    <source>
        <dbReference type="ARBA" id="ARBA00022490"/>
    </source>
</evidence>
<comment type="caution">
    <text evidence="5">The sequence shown here is derived from an EMBL/GenBank/DDBJ whole genome shotgun (WGS) entry which is preliminary data.</text>
</comment>
<dbReference type="Pfam" id="PF01556">
    <property type="entry name" value="DnaJ_C"/>
    <property type="match status" value="1"/>
</dbReference>
<protein>
    <submittedName>
        <fullName evidence="5">DnaJ domain-containing protein</fullName>
    </submittedName>
</protein>
<dbReference type="PRINTS" id="PR00625">
    <property type="entry name" value="JDOMAIN"/>
</dbReference>
<accession>A0A9X2ENS0</accession>
<evidence type="ECO:0000256" key="2">
    <source>
        <dbReference type="ARBA" id="ARBA00023125"/>
    </source>
</evidence>
<dbReference type="EMBL" id="JALBWM010000004">
    <property type="protein sequence ID" value="MCO1333003.1"/>
    <property type="molecule type" value="Genomic_DNA"/>
</dbReference>
<dbReference type="PROSITE" id="PS50076">
    <property type="entry name" value="DNAJ_2"/>
    <property type="match status" value="1"/>
</dbReference>
<organism evidence="5 6">
    <name type="scientific">Microbulbifer okhotskensis</name>
    <dbReference type="NCBI Taxonomy" id="2926617"/>
    <lineage>
        <taxon>Bacteria</taxon>
        <taxon>Pseudomonadati</taxon>
        <taxon>Pseudomonadota</taxon>
        <taxon>Gammaproteobacteria</taxon>
        <taxon>Cellvibrionales</taxon>
        <taxon>Microbulbiferaceae</taxon>
        <taxon>Microbulbifer</taxon>
    </lineage>
</organism>
<dbReference type="RefSeq" id="WP_252464173.1">
    <property type="nucleotide sequence ID" value="NZ_JALBWM010000004.1"/>
</dbReference>
<dbReference type="InterPro" id="IPR001623">
    <property type="entry name" value="DnaJ_domain"/>
</dbReference>
<dbReference type="InterPro" id="IPR002939">
    <property type="entry name" value="DnaJ_C"/>
</dbReference>
<dbReference type="SUPFAM" id="SSF46565">
    <property type="entry name" value="Chaperone J-domain"/>
    <property type="match status" value="1"/>
</dbReference>
<dbReference type="GO" id="GO:0005737">
    <property type="term" value="C:cytoplasm"/>
    <property type="evidence" value="ECO:0007669"/>
    <property type="project" value="TreeGrafter"/>
</dbReference>
<dbReference type="InterPro" id="IPR008971">
    <property type="entry name" value="HSP40/DnaJ_pept-bd"/>
</dbReference>
<dbReference type="CDD" id="cd10747">
    <property type="entry name" value="DnaJ_C"/>
    <property type="match status" value="1"/>
</dbReference>
<name>A0A9X2ENS0_9GAMM</name>
<dbReference type="InterPro" id="IPR036869">
    <property type="entry name" value="J_dom_sf"/>
</dbReference>
<keyword evidence="2" id="KW-0238">DNA-binding</keyword>